<dbReference type="InterPro" id="IPR002110">
    <property type="entry name" value="Ankyrin_rpt"/>
</dbReference>
<dbReference type="PANTHER" id="PTHR24198:SF165">
    <property type="entry name" value="ANKYRIN REPEAT-CONTAINING PROTEIN-RELATED"/>
    <property type="match status" value="1"/>
</dbReference>
<accession>A0A5K3FQL5</accession>
<sequence length="596" mass="64564">QIDLVYLLLQVGTPVDVRDKENRTPLHSAAWQNHAKVCRVLVEQGANVNAVCSQGASALCIAAQEGHLGVCEVLLQCGANAQQVDAYGRTAYKVALKAGHNDICALLERFGGILATPPRIRHRWKQMTPTGIAKSSQQQTTQLVPAQSQKMAEHMAIQRQAKFESDQARSPRTTVEVSVAPPNAFVGQVNIGCATATTGSVVLPQGDDALGSYARPSIASMNTGPTPPPHQQHFKQQSHPQFLAHHWPAQQMAFDPNQWQPVFPQGLHFSPNPTWCHVDAGPAVYLRPPVGSNQKSLYTPPVFFAPQVAASFDPHQLHQQPAYVLSPQGFLVPAQAPYFVPAMHQHQNAPNPLPSGFHQAIGMTQVHGGISPPRVLVPQQRLTTVPNTTTAASTMEKEAVPPCTTHSQRPPSFAAAEDVGGTHHTHHQTLEQPTNLTFTASSIASPFVSEAPMSYHYSATTPTTQEDFQKPTAAERPTIQLIVNTKLGEDVINLNEVTDSEYESSVWVSRRQVTVIPAEHTGRLGKPGAALKKVTKANRHGTMPEGHHHGSKVKAVIQGAWKGARRKKTAPGASKSSTIPVRDKKGEKQSQPESHI</sequence>
<dbReference type="Gene3D" id="1.25.40.20">
    <property type="entry name" value="Ankyrin repeat-containing domain"/>
    <property type="match status" value="1"/>
</dbReference>
<proteinExistence type="predicted"/>
<feature type="compositionally biased region" description="Basic and acidic residues" evidence="4">
    <location>
        <begin position="581"/>
        <end position="596"/>
    </location>
</feature>
<dbReference type="PANTHER" id="PTHR24198">
    <property type="entry name" value="ANKYRIN REPEAT AND PROTEIN KINASE DOMAIN-CONTAINING PROTEIN"/>
    <property type="match status" value="1"/>
</dbReference>
<dbReference type="PROSITE" id="PS50088">
    <property type="entry name" value="ANK_REPEAT"/>
    <property type="match status" value="2"/>
</dbReference>
<dbReference type="PROSITE" id="PS50297">
    <property type="entry name" value="ANK_REP_REGION"/>
    <property type="match status" value="2"/>
</dbReference>
<dbReference type="Pfam" id="PF12796">
    <property type="entry name" value="Ank_2"/>
    <property type="match status" value="2"/>
</dbReference>
<dbReference type="SUPFAM" id="SSF48403">
    <property type="entry name" value="Ankyrin repeat"/>
    <property type="match status" value="1"/>
</dbReference>
<feature type="repeat" description="ANK" evidence="3">
    <location>
        <begin position="54"/>
        <end position="86"/>
    </location>
</feature>
<evidence type="ECO:0000313" key="5">
    <source>
        <dbReference type="WBParaSite" id="MCU_009722-RA"/>
    </source>
</evidence>
<keyword evidence="1" id="KW-0677">Repeat</keyword>
<organism evidence="5">
    <name type="scientific">Mesocestoides corti</name>
    <name type="common">Flatworm</name>
    <dbReference type="NCBI Taxonomy" id="53468"/>
    <lineage>
        <taxon>Eukaryota</taxon>
        <taxon>Metazoa</taxon>
        <taxon>Spiralia</taxon>
        <taxon>Lophotrochozoa</taxon>
        <taxon>Platyhelminthes</taxon>
        <taxon>Cestoda</taxon>
        <taxon>Eucestoda</taxon>
        <taxon>Cyclophyllidea</taxon>
        <taxon>Mesocestoididae</taxon>
        <taxon>Mesocestoides</taxon>
    </lineage>
</organism>
<reference evidence="5" key="1">
    <citation type="submission" date="2019-11" db="UniProtKB">
        <authorList>
            <consortium name="WormBaseParasite"/>
        </authorList>
    </citation>
    <scope>IDENTIFICATION</scope>
</reference>
<feature type="region of interest" description="Disordered" evidence="4">
    <location>
        <begin position="561"/>
        <end position="596"/>
    </location>
</feature>
<keyword evidence="2 3" id="KW-0040">ANK repeat</keyword>
<dbReference type="AlphaFoldDB" id="A0A5K3FQL5"/>
<name>A0A5K3FQL5_MESCO</name>
<evidence type="ECO:0000256" key="4">
    <source>
        <dbReference type="SAM" id="MobiDB-lite"/>
    </source>
</evidence>
<feature type="repeat" description="ANK" evidence="3">
    <location>
        <begin position="21"/>
        <end position="53"/>
    </location>
</feature>
<protein>
    <submittedName>
        <fullName evidence="5">ANK_REP_REGION domain-containing protein</fullName>
    </submittedName>
</protein>
<evidence type="ECO:0000256" key="3">
    <source>
        <dbReference type="PROSITE-ProRule" id="PRU00023"/>
    </source>
</evidence>
<dbReference type="WBParaSite" id="MCU_009722-RA">
    <property type="protein sequence ID" value="MCU_009722-RA"/>
    <property type="gene ID" value="MCU_009722"/>
</dbReference>
<feature type="region of interest" description="Disordered" evidence="4">
    <location>
        <begin position="389"/>
        <end position="411"/>
    </location>
</feature>
<evidence type="ECO:0000256" key="2">
    <source>
        <dbReference type="ARBA" id="ARBA00023043"/>
    </source>
</evidence>
<dbReference type="SMART" id="SM00248">
    <property type="entry name" value="ANK"/>
    <property type="match status" value="3"/>
</dbReference>
<dbReference type="InterPro" id="IPR036770">
    <property type="entry name" value="Ankyrin_rpt-contain_sf"/>
</dbReference>
<evidence type="ECO:0000256" key="1">
    <source>
        <dbReference type="ARBA" id="ARBA00022737"/>
    </source>
</evidence>